<keyword evidence="3" id="KW-1185">Reference proteome</keyword>
<feature type="compositionally biased region" description="Polar residues" evidence="1">
    <location>
        <begin position="1"/>
        <end position="31"/>
    </location>
</feature>
<protein>
    <submittedName>
        <fullName evidence="2">Uncharacterized protein</fullName>
    </submittedName>
</protein>
<dbReference type="AlphaFoldDB" id="A0A565B2A5"/>
<proteinExistence type="predicted"/>
<reference evidence="2" key="1">
    <citation type="submission" date="2019-07" db="EMBL/GenBank/DDBJ databases">
        <authorList>
            <person name="Dittberner H."/>
        </authorList>
    </citation>
    <scope>NUCLEOTIDE SEQUENCE [LARGE SCALE GENOMIC DNA]</scope>
</reference>
<name>A0A565B2A5_9BRAS</name>
<evidence type="ECO:0000256" key="1">
    <source>
        <dbReference type="SAM" id="MobiDB-lite"/>
    </source>
</evidence>
<dbReference type="Proteomes" id="UP000489600">
    <property type="component" value="Unassembled WGS sequence"/>
</dbReference>
<organism evidence="2 3">
    <name type="scientific">Arabis nemorensis</name>
    <dbReference type="NCBI Taxonomy" id="586526"/>
    <lineage>
        <taxon>Eukaryota</taxon>
        <taxon>Viridiplantae</taxon>
        <taxon>Streptophyta</taxon>
        <taxon>Embryophyta</taxon>
        <taxon>Tracheophyta</taxon>
        <taxon>Spermatophyta</taxon>
        <taxon>Magnoliopsida</taxon>
        <taxon>eudicotyledons</taxon>
        <taxon>Gunneridae</taxon>
        <taxon>Pentapetalae</taxon>
        <taxon>rosids</taxon>
        <taxon>malvids</taxon>
        <taxon>Brassicales</taxon>
        <taxon>Brassicaceae</taxon>
        <taxon>Arabideae</taxon>
        <taxon>Arabis</taxon>
    </lineage>
</organism>
<evidence type="ECO:0000313" key="3">
    <source>
        <dbReference type="Proteomes" id="UP000489600"/>
    </source>
</evidence>
<accession>A0A565B2A5</accession>
<dbReference type="EMBL" id="CABITT030000002">
    <property type="protein sequence ID" value="VVA95792.1"/>
    <property type="molecule type" value="Genomic_DNA"/>
</dbReference>
<feature type="region of interest" description="Disordered" evidence="1">
    <location>
        <begin position="1"/>
        <end position="41"/>
    </location>
</feature>
<gene>
    <name evidence="2" type="ORF">ANE_LOCUS6237</name>
</gene>
<evidence type="ECO:0000313" key="2">
    <source>
        <dbReference type="EMBL" id="VVA95792.1"/>
    </source>
</evidence>
<comment type="caution">
    <text evidence="2">The sequence shown here is derived from an EMBL/GenBank/DDBJ whole genome shotgun (WGS) entry which is preliminary data.</text>
</comment>
<sequence>MKEAGASTSHTVAPPGTVQTPELNVGNNTPVNGGRLVPNQGYQAGTRLGKLDFPRFDGSGVTEWVSKAMVYEPTSSQTTAQLYHT</sequence>